<dbReference type="InterPro" id="IPR014710">
    <property type="entry name" value="RmlC-like_jellyroll"/>
</dbReference>
<sequence length="221" mass="22703">MRVIPPDFDRRAELPGAGATPCPVDIGPEATGFADLLSLRVHEVEEGAVIQGGSGGDDLLIVLLAGAVAIGVEGPHEATVRLDADGDWALHLPPRHLYRLEPLVPATLACARARPVAEGGVPRAYRPLGGLLSVEGEGLGLRLRVLELEGATDASAGLDPDTERLVHLTGPARVRSGGEARELPPAHTLALSPGETAQVTGEGEALVLAAVRTGVRPAAAP</sequence>
<reference evidence="3" key="1">
    <citation type="journal article" date="2019" name="Int. J. Syst. Evol. Microbiol.">
        <title>The Global Catalogue of Microorganisms (GCM) 10K type strain sequencing project: providing services to taxonomists for standard genome sequencing and annotation.</title>
        <authorList>
            <consortium name="The Broad Institute Genomics Platform"/>
            <consortium name="The Broad Institute Genome Sequencing Center for Infectious Disease"/>
            <person name="Wu L."/>
            <person name="Ma J."/>
        </authorList>
    </citation>
    <scope>NUCLEOTIDE SEQUENCE [LARGE SCALE GENOMIC DNA]</scope>
    <source>
        <strain evidence="3">KACC 11588</strain>
    </source>
</reference>
<accession>A0ABW0SF55</accession>
<name>A0ABW0SF55_9RHOB</name>
<organism evidence="2 3">
    <name type="scientific">Rubellimicrobium aerolatum</name>
    <dbReference type="NCBI Taxonomy" id="490979"/>
    <lineage>
        <taxon>Bacteria</taxon>
        <taxon>Pseudomonadati</taxon>
        <taxon>Pseudomonadota</taxon>
        <taxon>Alphaproteobacteria</taxon>
        <taxon>Rhodobacterales</taxon>
        <taxon>Roseobacteraceae</taxon>
        <taxon>Rubellimicrobium</taxon>
    </lineage>
</organism>
<evidence type="ECO:0008006" key="4">
    <source>
        <dbReference type="Google" id="ProtNLM"/>
    </source>
</evidence>
<proteinExistence type="predicted"/>
<comment type="caution">
    <text evidence="2">The sequence shown here is derived from an EMBL/GenBank/DDBJ whole genome shotgun (WGS) entry which is preliminary data.</text>
</comment>
<evidence type="ECO:0000313" key="3">
    <source>
        <dbReference type="Proteomes" id="UP001596056"/>
    </source>
</evidence>
<keyword evidence="3" id="KW-1185">Reference proteome</keyword>
<evidence type="ECO:0000256" key="1">
    <source>
        <dbReference type="SAM" id="MobiDB-lite"/>
    </source>
</evidence>
<dbReference type="Proteomes" id="UP001596056">
    <property type="component" value="Unassembled WGS sequence"/>
</dbReference>
<gene>
    <name evidence="2" type="ORF">ACFPOC_14360</name>
</gene>
<protein>
    <recommendedName>
        <fullName evidence="4">Quercetin 2,3-dioxygenase C-terminal cupin domain-containing protein</fullName>
    </recommendedName>
</protein>
<evidence type="ECO:0000313" key="2">
    <source>
        <dbReference type="EMBL" id="MFC5567593.1"/>
    </source>
</evidence>
<dbReference type="EMBL" id="JBHSNA010000016">
    <property type="protein sequence ID" value="MFC5567593.1"/>
    <property type="molecule type" value="Genomic_DNA"/>
</dbReference>
<feature type="region of interest" description="Disordered" evidence="1">
    <location>
        <begin position="1"/>
        <end position="20"/>
    </location>
</feature>
<dbReference type="Gene3D" id="2.60.120.10">
    <property type="entry name" value="Jelly Rolls"/>
    <property type="match status" value="1"/>
</dbReference>
<dbReference type="RefSeq" id="WP_280922921.1">
    <property type="nucleotide sequence ID" value="NZ_JAGGJP010000015.1"/>
</dbReference>